<dbReference type="PANTHER" id="PTHR12322:SF76">
    <property type="entry name" value="DOUBLESEX- AND MAB-3-RELATED TRANSCRIPTION FACTOR A2"/>
    <property type="match status" value="1"/>
</dbReference>
<evidence type="ECO:0000259" key="8">
    <source>
        <dbReference type="PROSITE" id="PS50809"/>
    </source>
</evidence>
<dbReference type="Proteomes" id="UP001059041">
    <property type="component" value="Linkage Group LG5"/>
</dbReference>
<name>A0A9W7WVA3_TRIRA</name>
<keyword evidence="10" id="KW-1185">Reference proteome</keyword>
<evidence type="ECO:0000256" key="5">
    <source>
        <dbReference type="ARBA" id="ARBA00023242"/>
    </source>
</evidence>
<evidence type="ECO:0000256" key="3">
    <source>
        <dbReference type="ARBA" id="ARBA00022833"/>
    </source>
</evidence>
<dbReference type="GO" id="GO:0046872">
    <property type="term" value="F:metal ion binding"/>
    <property type="evidence" value="ECO:0007669"/>
    <property type="project" value="UniProtKB-KW"/>
</dbReference>
<dbReference type="PROSITE" id="PS50809">
    <property type="entry name" value="DM_2"/>
    <property type="match status" value="1"/>
</dbReference>
<evidence type="ECO:0000256" key="6">
    <source>
        <dbReference type="PROSITE-ProRule" id="PRU00070"/>
    </source>
</evidence>
<dbReference type="InterPro" id="IPR026607">
    <property type="entry name" value="DMRT"/>
</dbReference>
<keyword evidence="4 6" id="KW-0238">DNA-binding</keyword>
<evidence type="ECO:0000256" key="1">
    <source>
        <dbReference type="ARBA" id="ARBA00006834"/>
    </source>
</evidence>
<feature type="region of interest" description="Disordered" evidence="7">
    <location>
        <begin position="259"/>
        <end position="281"/>
    </location>
</feature>
<feature type="compositionally biased region" description="Basic and acidic residues" evidence="7">
    <location>
        <begin position="259"/>
        <end position="268"/>
    </location>
</feature>
<dbReference type="GO" id="GO:0007281">
    <property type="term" value="P:germ cell development"/>
    <property type="evidence" value="ECO:0007669"/>
    <property type="project" value="TreeGrafter"/>
</dbReference>
<gene>
    <name evidence="9" type="ORF">IRJ41_002467</name>
</gene>
<dbReference type="AlphaFoldDB" id="A0A9W7WVA3"/>
<feature type="DNA-binding region" description="DM" evidence="6">
    <location>
        <begin position="21"/>
        <end position="68"/>
    </location>
</feature>
<comment type="subcellular location">
    <subcellularLocation>
        <location evidence="6">Nucleus</location>
    </subcellularLocation>
</comment>
<evidence type="ECO:0000256" key="7">
    <source>
        <dbReference type="SAM" id="MobiDB-lite"/>
    </source>
</evidence>
<dbReference type="GO" id="GO:0005634">
    <property type="term" value="C:nucleus"/>
    <property type="evidence" value="ECO:0007669"/>
    <property type="project" value="UniProtKB-SubCell"/>
</dbReference>
<dbReference type="GO" id="GO:0007548">
    <property type="term" value="P:sex differentiation"/>
    <property type="evidence" value="ECO:0007669"/>
    <property type="project" value="TreeGrafter"/>
</dbReference>
<dbReference type="SUPFAM" id="SSF82927">
    <property type="entry name" value="Cysteine-rich DNA binding domain, (DM domain)"/>
    <property type="match status" value="1"/>
</dbReference>
<dbReference type="InterPro" id="IPR001275">
    <property type="entry name" value="DM_DNA-bd"/>
</dbReference>
<dbReference type="InterPro" id="IPR036407">
    <property type="entry name" value="DM_DNA-bd_sf"/>
</dbReference>
<reference evidence="9" key="1">
    <citation type="submission" date="2021-02" db="EMBL/GenBank/DDBJ databases">
        <title>Comparative genomics reveals that relaxation of natural selection precedes convergent phenotypic evolution of cavefish.</title>
        <authorList>
            <person name="Peng Z."/>
        </authorList>
    </citation>
    <scope>NUCLEOTIDE SEQUENCE</scope>
    <source>
        <tissue evidence="9">Muscle</tissue>
    </source>
</reference>
<comment type="caution">
    <text evidence="9">The sequence shown here is derived from an EMBL/GenBank/DDBJ whole genome shotgun (WGS) entry which is preliminary data.</text>
</comment>
<dbReference type="PANTHER" id="PTHR12322">
    <property type="entry name" value="DOUBLESEX AND MAB-3 RELATED TRANSCRIPTION FACTOR DMRT"/>
    <property type="match status" value="1"/>
</dbReference>
<proteinExistence type="inferred from homology"/>
<dbReference type="SMART" id="SM00301">
    <property type="entry name" value="DM"/>
    <property type="match status" value="1"/>
</dbReference>
<evidence type="ECO:0000313" key="9">
    <source>
        <dbReference type="EMBL" id="KAI7809207.1"/>
    </source>
</evidence>
<feature type="region of interest" description="Disordered" evidence="7">
    <location>
        <begin position="65"/>
        <end position="90"/>
    </location>
</feature>
<dbReference type="GO" id="GO:0000981">
    <property type="term" value="F:DNA-binding transcription factor activity, RNA polymerase II-specific"/>
    <property type="evidence" value="ECO:0007669"/>
    <property type="project" value="TreeGrafter"/>
</dbReference>
<evidence type="ECO:0000313" key="10">
    <source>
        <dbReference type="Proteomes" id="UP001059041"/>
    </source>
</evidence>
<evidence type="ECO:0000256" key="4">
    <source>
        <dbReference type="ARBA" id="ARBA00023125"/>
    </source>
</evidence>
<protein>
    <submittedName>
        <fullName evidence="9">Doublesex- and mab-3-related transcription factor B1</fullName>
    </submittedName>
</protein>
<dbReference type="GO" id="GO:0000978">
    <property type="term" value="F:RNA polymerase II cis-regulatory region sequence-specific DNA binding"/>
    <property type="evidence" value="ECO:0007669"/>
    <property type="project" value="TreeGrafter"/>
</dbReference>
<keyword evidence="2 6" id="KW-0479">Metal-binding</keyword>
<dbReference type="FunFam" id="4.10.1040.10:FF:000001">
    <property type="entry name" value="doublesex- and mab-3-related transcription factor 1"/>
    <property type="match status" value="1"/>
</dbReference>
<accession>A0A9W7WVA3</accession>
<dbReference type="Pfam" id="PF00751">
    <property type="entry name" value="DM"/>
    <property type="match status" value="1"/>
</dbReference>
<sequence length="307" mass="33643">MANMPPNDRVAAEKVARNPKCARCRNHGIVVPLKGHSGQCQFKPCVCWKCSLIAERTKILASQRRIKTGNVNESPSDDRPKAPTRSGGKRVAAADNIVTIDVSCDTDTSARLESVIKAPVQRADIDGKTYTELQAPVTGPVSASAGYCELKAQTGLSTPGDPPYIPGEYIITEAIPRHIYPGGMFAMPLPMYPHYPDRYMCPAVLVTLRSPAPGPFREPVGFLPSPPAAPSHLLETPESQFQMPCYSPYPTYPVLGDEHGPRPHHLMDGEQGIPKGPPESRNQKLYLLMGFHQRTQHEQKDAQSLFN</sequence>
<dbReference type="PROSITE" id="PS40000">
    <property type="entry name" value="DM_1"/>
    <property type="match status" value="1"/>
</dbReference>
<dbReference type="Gene3D" id="4.10.1040.10">
    <property type="entry name" value="DM DNA-binding domain"/>
    <property type="match status" value="1"/>
</dbReference>
<comment type="similarity">
    <text evidence="1">Belongs to the DMRT family.</text>
</comment>
<evidence type="ECO:0000256" key="2">
    <source>
        <dbReference type="ARBA" id="ARBA00022723"/>
    </source>
</evidence>
<keyword evidence="5 6" id="KW-0539">Nucleus</keyword>
<feature type="domain" description="DM" evidence="8">
    <location>
        <begin position="21"/>
        <end position="68"/>
    </location>
</feature>
<dbReference type="EMBL" id="JAFHDT010000005">
    <property type="protein sequence ID" value="KAI7809207.1"/>
    <property type="molecule type" value="Genomic_DNA"/>
</dbReference>
<organism evidence="9 10">
    <name type="scientific">Triplophysa rosa</name>
    <name type="common">Cave loach</name>
    <dbReference type="NCBI Taxonomy" id="992332"/>
    <lineage>
        <taxon>Eukaryota</taxon>
        <taxon>Metazoa</taxon>
        <taxon>Chordata</taxon>
        <taxon>Craniata</taxon>
        <taxon>Vertebrata</taxon>
        <taxon>Euteleostomi</taxon>
        <taxon>Actinopterygii</taxon>
        <taxon>Neopterygii</taxon>
        <taxon>Teleostei</taxon>
        <taxon>Ostariophysi</taxon>
        <taxon>Cypriniformes</taxon>
        <taxon>Nemacheilidae</taxon>
        <taxon>Triplophysa</taxon>
    </lineage>
</organism>
<keyword evidence="3 6" id="KW-0862">Zinc</keyword>